<comment type="function">
    <text evidence="6">Catalyzes the interconversion of beta-pyran and beta-furan forms of D-ribose.</text>
</comment>
<dbReference type="RefSeq" id="WP_126597989.1">
    <property type="nucleotide sequence ID" value="NZ_LR134510.1"/>
</dbReference>
<comment type="similarity">
    <text evidence="6">Belongs to the RbsD / FucU family. RbsD subfamily.</text>
</comment>
<dbReference type="GO" id="GO:0016872">
    <property type="term" value="F:intramolecular lyase activity"/>
    <property type="evidence" value="ECO:0007669"/>
    <property type="project" value="UniProtKB-UniRule"/>
</dbReference>
<dbReference type="AlphaFoldDB" id="A0A448TS25"/>
<keyword evidence="4 6" id="KW-0413">Isomerase</keyword>
<protein>
    <recommendedName>
        <fullName evidence="2 6">D-ribose pyranase</fullName>
        <ecNumber evidence="2 6">5.4.99.62</ecNumber>
    </recommendedName>
</protein>
<dbReference type="Gene3D" id="3.40.1650.10">
    <property type="entry name" value="RbsD-like domain"/>
    <property type="match status" value="1"/>
</dbReference>
<evidence type="ECO:0000256" key="3">
    <source>
        <dbReference type="ARBA" id="ARBA00022490"/>
    </source>
</evidence>
<evidence type="ECO:0000256" key="6">
    <source>
        <dbReference type="HAMAP-Rule" id="MF_01661"/>
    </source>
</evidence>
<dbReference type="GO" id="GO:0048029">
    <property type="term" value="F:monosaccharide binding"/>
    <property type="evidence" value="ECO:0007669"/>
    <property type="project" value="InterPro"/>
</dbReference>
<dbReference type="EMBL" id="LR134510">
    <property type="protein sequence ID" value="VEJ08695.1"/>
    <property type="molecule type" value="Genomic_DNA"/>
</dbReference>
<evidence type="ECO:0000256" key="4">
    <source>
        <dbReference type="ARBA" id="ARBA00023235"/>
    </source>
</evidence>
<comment type="subcellular location">
    <subcellularLocation>
        <location evidence="6">Cytoplasm</location>
    </subcellularLocation>
</comment>
<gene>
    <name evidence="6 7" type="primary">rbsD</name>
    <name evidence="7" type="ORF">NCTC12871_00100</name>
</gene>
<feature type="binding site" evidence="6">
    <location>
        <begin position="128"/>
        <end position="130"/>
    </location>
    <ligand>
        <name>substrate</name>
    </ligand>
</feature>
<dbReference type="InterPro" id="IPR023064">
    <property type="entry name" value="D-ribose_pyranase"/>
</dbReference>
<feature type="active site" description="Proton donor" evidence="6">
    <location>
        <position position="20"/>
    </location>
</feature>
<comment type="pathway">
    <text evidence="6">Carbohydrate metabolism; D-ribose degradation; D-ribose 5-phosphate from beta-D-ribopyranose: step 1/2.</text>
</comment>
<keyword evidence="3 6" id="KW-0963">Cytoplasm</keyword>
<comment type="subunit">
    <text evidence="6">Homodecamer.</text>
</comment>
<dbReference type="GO" id="GO:0005829">
    <property type="term" value="C:cytosol"/>
    <property type="evidence" value="ECO:0007669"/>
    <property type="project" value="TreeGrafter"/>
</dbReference>
<evidence type="ECO:0000313" key="7">
    <source>
        <dbReference type="EMBL" id="VEJ08695.1"/>
    </source>
</evidence>
<evidence type="ECO:0000256" key="2">
    <source>
        <dbReference type="ARBA" id="ARBA00012862"/>
    </source>
</evidence>
<dbReference type="EC" id="5.4.99.62" evidence="2 6"/>
<dbReference type="OrthoDB" id="9805009at2"/>
<comment type="catalytic activity">
    <reaction evidence="1 6">
        <text>beta-D-ribopyranose = beta-D-ribofuranose</text>
        <dbReference type="Rhea" id="RHEA:25432"/>
        <dbReference type="ChEBI" id="CHEBI:27476"/>
        <dbReference type="ChEBI" id="CHEBI:47002"/>
        <dbReference type="EC" id="5.4.99.62"/>
    </reaction>
</comment>
<proteinExistence type="inferred from homology"/>
<dbReference type="Proteomes" id="UP000279799">
    <property type="component" value="Chromosome"/>
</dbReference>
<feature type="binding site" evidence="6">
    <location>
        <position position="28"/>
    </location>
    <ligand>
        <name>substrate</name>
    </ligand>
</feature>
<organism evidence="7 8">
    <name type="scientific">Actinobacillus delphinicola</name>
    <dbReference type="NCBI Taxonomy" id="51161"/>
    <lineage>
        <taxon>Bacteria</taxon>
        <taxon>Pseudomonadati</taxon>
        <taxon>Pseudomonadota</taxon>
        <taxon>Gammaproteobacteria</taxon>
        <taxon>Pasteurellales</taxon>
        <taxon>Pasteurellaceae</taxon>
        <taxon>Actinobacillus</taxon>
    </lineage>
</organism>
<dbReference type="SUPFAM" id="SSF102546">
    <property type="entry name" value="RbsD-like"/>
    <property type="match status" value="1"/>
</dbReference>
<keyword evidence="8" id="KW-1185">Reference proteome</keyword>
<feature type="binding site" evidence="6">
    <location>
        <position position="106"/>
    </location>
    <ligand>
        <name>substrate</name>
    </ligand>
</feature>
<dbReference type="NCBIfam" id="NF008761">
    <property type="entry name" value="PRK11797.1"/>
    <property type="match status" value="1"/>
</dbReference>
<dbReference type="InterPro" id="IPR023750">
    <property type="entry name" value="RbsD-like_sf"/>
</dbReference>
<accession>A0A448TS25</accession>
<evidence type="ECO:0000313" key="8">
    <source>
        <dbReference type="Proteomes" id="UP000279799"/>
    </source>
</evidence>
<name>A0A448TS25_9PAST</name>
<dbReference type="PANTHER" id="PTHR37831">
    <property type="entry name" value="D-RIBOSE PYRANASE"/>
    <property type="match status" value="1"/>
</dbReference>
<dbReference type="Pfam" id="PF05025">
    <property type="entry name" value="RbsD_FucU"/>
    <property type="match status" value="1"/>
</dbReference>
<dbReference type="GO" id="GO:0019303">
    <property type="term" value="P:D-ribose catabolic process"/>
    <property type="evidence" value="ECO:0007669"/>
    <property type="project" value="UniProtKB-UniRule"/>
</dbReference>
<reference evidence="7 8" key="1">
    <citation type="submission" date="2018-12" db="EMBL/GenBank/DDBJ databases">
        <authorList>
            <consortium name="Pathogen Informatics"/>
        </authorList>
    </citation>
    <scope>NUCLEOTIDE SEQUENCE [LARGE SCALE GENOMIC DNA]</scope>
    <source>
        <strain evidence="7 8">NCTC12871</strain>
    </source>
</reference>
<dbReference type="InterPro" id="IPR007721">
    <property type="entry name" value="RbsD_FucU"/>
</dbReference>
<keyword evidence="5 6" id="KW-0119">Carbohydrate metabolism</keyword>
<dbReference type="HAMAP" id="MF_01661">
    <property type="entry name" value="D_rib_pyranase"/>
    <property type="match status" value="1"/>
</dbReference>
<dbReference type="KEGG" id="adp:NCTC12871_00100"/>
<evidence type="ECO:0000256" key="1">
    <source>
        <dbReference type="ARBA" id="ARBA00000223"/>
    </source>
</evidence>
<dbReference type="UniPathway" id="UPA00916">
    <property type="reaction ID" value="UER00888"/>
</dbReference>
<dbReference type="PANTHER" id="PTHR37831:SF1">
    <property type="entry name" value="D-RIBOSE PYRANASE"/>
    <property type="match status" value="1"/>
</dbReference>
<sequence length="139" mass="15307">MKKIALLNGRLSYEIACLGHGDSLTICDAGLPISKDTTRIDLALSAGIPSFLQTLEAVGSEMFIERAVLAVEIKTQNPALYATIIEWLEKMSEQQNNQIKIDHVLHDSFKKLANQSKGIVRTGEFTPFANIILYSGVPF</sequence>
<evidence type="ECO:0000256" key="5">
    <source>
        <dbReference type="ARBA" id="ARBA00023277"/>
    </source>
</evidence>
<dbReference type="GO" id="GO:0062193">
    <property type="term" value="F:D-ribose pyranase activity"/>
    <property type="evidence" value="ECO:0007669"/>
    <property type="project" value="UniProtKB-EC"/>
</dbReference>